<dbReference type="PANTHER" id="PTHR43101:SF1">
    <property type="entry name" value="BETA-FRUCTOSIDASE"/>
    <property type="match status" value="1"/>
</dbReference>
<reference evidence="8 9" key="2">
    <citation type="submission" date="2023-06" db="EMBL/GenBank/DDBJ databases">
        <title>Complete Genome Sequence of Flavobacterium keumense K3R-10.</title>
        <authorList>
            <person name="Jeong H."/>
            <person name="Jhang S.Y."/>
            <person name="Kim J.N."/>
        </authorList>
    </citation>
    <scope>NUCLEOTIDE SEQUENCE [LARGE SCALE GENOMIC DNA]</scope>
    <source>
        <strain evidence="8 9">K3R-10</strain>
    </source>
</reference>
<evidence type="ECO:0000256" key="3">
    <source>
        <dbReference type="ARBA" id="ARBA00022801"/>
    </source>
</evidence>
<feature type="domain" description="Glycosyl hydrolase family 32 C-terminal" evidence="7">
    <location>
        <begin position="596"/>
        <end position="745"/>
    </location>
</feature>
<dbReference type="InterPro" id="IPR013148">
    <property type="entry name" value="Glyco_hydro_32_N"/>
</dbReference>
<keyword evidence="4" id="KW-0326">Glycosidase</keyword>
<gene>
    <name evidence="8" type="ORF">MG292_02520</name>
</gene>
<feature type="chain" id="PRO_5045151377" description="beta-fructofuranosidase" evidence="5">
    <location>
        <begin position="23"/>
        <end position="853"/>
    </location>
</feature>
<proteinExistence type="inferred from homology"/>
<keyword evidence="9" id="KW-1185">Reference proteome</keyword>
<dbReference type="PROSITE" id="PS51257">
    <property type="entry name" value="PROKAR_LIPOPROTEIN"/>
    <property type="match status" value="1"/>
</dbReference>
<dbReference type="Gene3D" id="2.115.10.20">
    <property type="entry name" value="Glycosyl hydrolase domain, family 43"/>
    <property type="match status" value="1"/>
</dbReference>
<dbReference type="Proteomes" id="UP001232117">
    <property type="component" value="Chromosome"/>
</dbReference>
<evidence type="ECO:0000313" key="9">
    <source>
        <dbReference type="Proteomes" id="UP001232117"/>
    </source>
</evidence>
<evidence type="ECO:0000313" key="8">
    <source>
        <dbReference type="EMBL" id="WGK95122.1"/>
    </source>
</evidence>
<dbReference type="SUPFAM" id="SSF49899">
    <property type="entry name" value="Concanavalin A-like lectins/glucanases"/>
    <property type="match status" value="2"/>
</dbReference>
<dbReference type="EC" id="3.2.1.26" evidence="2"/>
<dbReference type="InterPro" id="IPR001362">
    <property type="entry name" value="Glyco_hydro_32"/>
</dbReference>
<dbReference type="RefSeq" id="WP_264534265.1">
    <property type="nucleotide sequence ID" value="NZ_CP092332.1"/>
</dbReference>
<evidence type="ECO:0000256" key="4">
    <source>
        <dbReference type="ARBA" id="ARBA00023295"/>
    </source>
</evidence>
<evidence type="ECO:0000259" key="7">
    <source>
        <dbReference type="Pfam" id="PF08244"/>
    </source>
</evidence>
<feature type="domain" description="Glycosyl hydrolase family 32 N-terminal" evidence="6">
    <location>
        <begin position="295"/>
        <end position="590"/>
    </location>
</feature>
<keyword evidence="3" id="KW-0378">Hydrolase</keyword>
<accession>A0ABY8N6F9</accession>
<dbReference type="InterPro" id="IPR013189">
    <property type="entry name" value="Glyco_hydro_32_C"/>
</dbReference>
<dbReference type="SMART" id="SM00640">
    <property type="entry name" value="Glyco_32"/>
    <property type="match status" value="1"/>
</dbReference>
<dbReference type="CDD" id="cd08996">
    <property type="entry name" value="GH32_FFase"/>
    <property type="match status" value="1"/>
</dbReference>
<feature type="signal peptide" evidence="5">
    <location>
        <begin position="1"/>
        <end position="22"/>
    </location>
</feature>
<dbReference type="PANTHER" id="PTHR43101">
    <property type="entry name" value="BETA-FRUCTOSIDASE"/>
    <property type="match status" value="1"/>
</dbReference>
<keyword evidence="5" id="KW-0732">Signal</keyword>
<dbReference type="Pfam" id="PF13385">
    <property type="entry name" value="Laminin_G_3"/>
    <property type="match status" value="1"/>
</dbReference>
<comment type="similarity">
    <text evidence="1">Belongs to the glycosyl hydrolase 32 family.</text>
</comment>
<reference evidence="8 9" key="1">
    <citation type="submission" date="2022-02" db="EMBL/GenBank/DDBJ databases">
        <authorList>
            <person name="Cha I.-T."/>
            <person name="Lee K.-E."/>
            <person name="Park S.-J."/>
        </authorList>
    </citation>
    <scope>NUCLEOTIDE SEQUENCE [LARGE SCALE GENOMIC DNA]</scope>
    <source>
        <strain evidence="8 9">K3R-10</strain>
    </source>
</reference>
<dbReference type="Pfam" id="PF00251">
    <property type="entry name" value="Glyco_hydro_32N"/>
    <property type="match status" value="1"/>
</dbReference>
<dbReference type="SUPFAM" id="SSF75005">
    <property type="entry name" value="Arabinanase/levansucrase/invertase"/>
    <property type="match status" value="1"/>
</dbReference>
<dbReference type="Gene3D" id="2.60.120.560">
    <property type="entry name" value="Exo-inulinase, domain 1"/>
    <property type="match status" value="1"/>
</dbReference>
<sequence length="853" mass="93229">MKKCIFLGFLSMVILVSCSSKKTSTPPSPIDPNPKPPTTINAKEIVSFKFNESNGETTNESKTGSNLTINVPSGAAERIVGVEGNAIVVNGFYGWASGKINVTYPTSNVAITGWVAPSAFPVQRKDADPITENTVASIFSNVNPSTGAGVALGVDQYGRIIGQCMVGSTLSQIVSDVQIPLKKWSFITMNVTGTNGKAELYLNGDLVQTKTFTGGSLVWDNSASVFIGKESKVKTVAGFDTNGLTGAIDKVSVWDNILTTNEIKSQFSTVTVPTPNLSIPIAERYKNDKHRPKYHLAPSAGWTNESHGLFYLQGKYHLFSQRNFNGPYLEHINWGHYVSTDLVNWEEKQQVLWPQPGFDEVGIWSGHVVVTGDNPYLFYTGVNKAKAAIGLAKSNSPFDTWNKNTSPVITSAPTTGYTHADFRDPFVFEYNSNWYMMVGTGLRNGTARGGLFLYKSALPDFTKWDLQGTMLEGSPSVDQTGEFWEMPIYYNFGSKSILLINKLPNANSLYWTGNFNGSKFIVDSQVPTSLELINQLLSPSIGKDANGNLTAIGIIPDNVTSAKHKSQGWANVFSLPRAWTLVNSKIKQVPHPNLLNLRSGQSTSFSNLSYDDSSTNILNGASGSQYEIVATTNPGTATKVGFVLHKNTATTEQTLIYYDVANKSFVVDRSKSSVLSDVPKTNQSTAYELPAGDIKWRIFVDASVVEVFINEELAFATRVFPSGVVNGIDLYARGGTANASEVKIYNISTGGVTSVAKTTSEKEELIHPIVFPNPSNSFFNFHFENIKSLSSIYAYVFDLNGFPVKKIETTVDNSNPTFYWDGFLDNGFKANQGVYIVKGFINNSLFEAKIILN</sequence>
<organism evidence="8 9">
    <name type="scientific">Flavobacterium keumense</name>
    <dbReference type="NCBI Taxonomy" id="1306518"/>
    <lineage>
        <taxon>Bacteria</taxon>
        <taxon>Pseudomonadati</taxon>
        <taxon>Bacteroidota</taxon>
        <taxon>Flavobacteriia</taxon>
        <taxon>Flavobacteriales</taxon>
        <taxon>Flavobacteriaceae</taxon>
        <taxon>Flavobacterium</taxon>
    </lineage>
</organism>
<evidence type="ECO:0000259" key="6">
    <source>
        <dbReference type="Pfam" id="PF00251"/>
    </source>
</evidence>
<dbReference type="Pfam" id="PF08244">
    <property type="entry name" value="Glyco_hydro_32C"/>
    <property type="match status" value="1"/>
</dbReference>
<dbReference type="InterPro" id="IPR023296">
    <property type="entry name" value="Glyco_hydro_beta-prop_sf"/>
</dbReference>
<dbReference type="Gene3D" id="2.60.120.200">
    <property type="match status" value="1"/>
</dbReference>
<protein>
    <recommendedName>
        <fullName evidence="2">beta-fructofuranosidase</fullName>
        <ecNumber evidence="2">3.2.1.26</ecNumber>
    </recommendedName>
</protein>
<name>A0ABY8N6F9_9FLAO</name>
<dbReference type="InterPro" id="IPR013320">
    <property type="entry name" value="ConA-like_dom_sf"/>
</dbReference>
<evidence type="ECO:0000256" key="5">
    <source>
        <dbReference type="SAM" id="SignalP"/>
    </source>
</evidence>
<dbReference type="EMBL" id="CP092332">
    <property type="protein sequence ID" value="WGK95122.1"/>
    <property type="molecule type" value="Genomic_DNA"/>
</dbReference>
<dbReference type="InterPro" id="IPR051214">
    <property type="entry name" value="GH32_Enzymes"/>
</dbReference>
<evidence type="ECO:0000256" key="1">
    <source>
        <dbReference type="ARBA" id="ARBA00009902"/>
    </source>
</evidence>
<evidence type="ECO:0000256" key="2">
    <source>
        <dbReference type="ARBA" id="ARBA00012758"/>
    </source>
</evidence>